<dbReference type="InterPro" id="IPR003594">
    <property type="entry name" value="HATPase_dom"/>
</dbReference>
<evidence type="ECO:0000256" key="6">
    <source>
        <dbReference type="ARBA" id="ARBA00022840"/>
    </source>
</evidence>
<keyword evidence="9" id="KW-1185">Reference proteome</keyword>
<accession>A0A1G1T8E1</accession>
<evidence type="ECO:0000256" key="1">
    <source>
        <dbReference type="ARBA" id="ARBA00000085"/>
    </source>
</evidence>
<evidence type="ECO:0000256" key="4">
    <source>
        <dbReference type="ARBA" id="ARBA00022741"/>
    </source>
</evidence>
<evidence type="ECO:0000259" key="7">
    <source>
        <dbReference type="PROSITE" id="PS50109"/>
    </source>
</evidence>
<dbReference type="InterPro" id="IPR036890">
    <property type="entry name" value="HATPase_C_sf"/>
</dbReference>
<dbReference type="Gene3D" id="3.30.565.10">
    <property type="entry name" value="Histidine kinase-like ATPase, C-terminal domain"/>
    <property type="match status" value="1"/>
</dbReference>
<dbReference type="Pfam" id="PF02518">
    <property type="entry name" value="HATPase_c"/>
    <property type="match status" value="1"/>
</dbReference>
<dbReference type="EC" id="2.7.13.3" evidence="2"/>
<dbReference type="OrthoDB" id="594725at2"/>
<dbReference type="AlphaFoldDB" id="A0A1G1T8E1"/>
<gene>
    <name evidence="8" type="ORF">BEN47_11795</name>
</gene>
<keyword evidence="3" id="KW-0808">Transferase</keyword>
<dbReference type="SMART" id="SM00387">
    <property type="entry name" value="HATPase_c"/>
    <property type="match status" value="1"/>
</dbReference>
<comment type="catalytic activity">
    <reaction evidence="1">
        <text>ATP + protein L-histidine = ADP + protein N-phospho-L-histidine.</text>
        <dbReference type="EC" id="2.7.13.3"/>
    </reaction>
</comment>
<dbReference type="InterPro" id="IPR004358">
    <property type="entry name" value="Sig_transdc_His_kin-like_C"/>
</dbReference>
<evidence type="ECO:0000313" key="8">
    <source>
        <dbReference type="EMBL" id="OGX87153.1"/>
    </source>
</evidence>
<dbReference type="GO" id="GO:0004673">
    <property type="term" value="F:protein histidine kinase activity"/>
    <property type="evidence" value="ECO:0007669"/>
    <property type="project" value="UniProtKB-EC"/>
</dbReference>
<evidence type="ECO:0000256" key="2">
    <source>
        <dbReference type="ARBA" id="ARBA00012438"/>
    </source>
</evidence>
<proteinExistence type="predicted"/>
<dbReference type="STRING" id="1908237.BEN47_11795"/>
<dbReference type="PRINTS" id="PR00344">
    <property type="entry name" value="BCTRLSENSOR"/>
</dbReference>
<keyword evidence="4" id="KW-0547">Nucleotide-binding</keyword>
<feature type="domain" description="Histidine kinase" evidence="7">
    <location>
        <begin position="1"/>
        <end position="87"/>
    </location>
</feature>
<dbReference type="Proteomes" id="UP000176294">
    <property type="component" value="Unassembled WGS sequence"/>
</dbReference>
<dbReference type="GO" id="GO:0005524">
    <property type="term" value="F:ATP binding"/>
    <property type="evidence" value="ECO:0007669"/>
    <property type="project" value="UniProtKB-KW"/>
</dbReference>
<dbReference type="PROSITE" id="PS50109">
    <property type="entry name" value="HIS_KIN"/>
    <property type="match status" value="1"/>
</dbReference>
<dbReference type="PANTHER" id="PTHR44936:SF10">
    <property type="entry name" value="SENSOR PROTEIN RSTB"/>
    <property type="match status" value="1"/>
</dbReference>
<dbReference type="RefSeq" id="WP_070726554.1">
    <property type="nucleotide sequence ID" value="NZ_MDZB01000092.1"/>
</dbReference>
<dbReference type="InterPro" id="IPR050980">
    <property type="entry name" value="2C_sensor_his_kinase"/>
</dbReference>
<evidence type="ECO:0000313" key="9">
    <source>
        <dbReference type="Proteomes" id="UP000176294"/>
    </source>
</evidence>
<name>A0A1G1T8E1_9BACT</name>
<dbReference type="InterPro" id="IPR005467">
    <property type="entry name" value="His_kinase_dom"/>
</dbReference>
<evidence type="ECO:0000256" key="5">
    <source>
        <dbReference type="ARBA" id="ARBA00022777"/>
    </source>
</evidence>
<sequence length="91" mass="9368">MAVTLEYATGRLLRLTVNDQGPGLTAEEQLRAFEPLYRGPSGQHRPGHGIGLAVARKVLELHGGQVALRPAPGGSGTAAVLTLPTAGQGAF</sequence>
<evidence type="ECO:0000256" key="3">
    <source>
        <dbReference type="ARBA" id="ARBA00022679"/>
    </source>
</evidence>
<comment type="caution">
    <text evidence="8">The sequence shown here is derived from an EMBL/GenBank/DDBJ whole genome shotgun (WGS) entry which is preliminary data.</text>
</comment>
<dbReference type="PANTHER" id="PTHR44936">
    <property type="entry name" value="SENSOR PROTEIN CREC"/>
    <property type="match status" value="1"/>
</dbReference>
<organism evidence="8 9">
    <name type="scientific">Hymenobacter lapidarius</name>
    <dbReference type="NCBI Taxonomy" id="1908237"/>
    <lineage>
        <taxon>Bacteria</taxon>
        <taxon>Pseudomonadati</taxon>
        <taxon>Bacteroidota</taxon>
        <taxon>Cytophagia</taxon>
        <taxon>Cytophagales</taxon>
        <taxon>Hymenobacteraceae</taxon>
        <taxon>Hymenobacter</taxon>
    </lineage>
</organism>
<protein>
    <recommendedName>
        <fullName evidence="2">histidine kinase</fullName>
        <ecNumber evidence="2">2.7.13.3</ecNumber>
    </recommendedName>
</protein>
<dbReference type="SUPFAM" id="SSF55874">
    <property type="entry name" value="ATPase domain of HSP90 chaperone/DNA topoisomerase II/histidine kinase"/>
    <property type="match status" value="1"/>
</dbReference>
<reference evidence="8 9" key="1">
    <citation type="submission" date="2016-08" db="EMBL/GenBank/DDBJ databases">
        <title>Hymenobacter coccineus sp. nov., Hymenobacter lapidarius sp. nov. and Hymenobacter glacialis sp. nov., isolated from Antarctic soil.</title>
        <authorList>
            <person name="Sedlacek I."/>
            <person name="Kralova S."/>
            <person name="Kyrova K."/>
            <person name="Maslanova I."/>
            <person name="Stankova E."/>
            <person name="Vrbovska V."/>
            <person name="Nemec M."/>
            <person name="Bartak M."/>
            <person name="Svec P."/>
            <person name="Busse H.-J."/>
            <person name="Pantucek R."/>
        </authorList>
    </citation>
    <scope>NUCLEOTIDE SEQUENCE [LARGE SCALE GENOMIC DNA]</scope>
    <source>
        <strain evidence="8 9">CCM 8643</strain>
    </source>
</reference>
<dbReference type="EMBL" id="MDZB01000092">
    <property type="protein sequence ID" value="OGX87153.1"/>
    <property type="molecule type" value="Genomic_DNA"/>
</dbReference>
<keyword evidence="5" id="KW-0418">Kinase</keyword>
<keyword evidence="6" id="KW-0067">ATP-binding</keyword>